<dbReference type="SUPFAM" id="SSF55550">
    <property type="entry name" value="SH2 domain"/>
    <property type="match status" value="2"/>
</dbReference>
<dbReference type="SUPFAM" id="SSF52799">
    <property type="entry name" value="(Phosphotyrosine protein) phosphatases II"/>
    <property type="match status" value="1"/>
</dbReference>
<keyword evidence="2" id="KW-0378">Hydrolase</keyword>
<dbReference type="SMART" id="SM00252">
    <property type="entry name" value="SH2"/>
    <property type="match status" value="2"/>
</dbReference>
<evidence type="ECO:0000256" key="2">
    <source>
        <dbReference type="ARBA" id="ARBA00022801"/>
    </source>
</evidence>
<dbReference type="Proteomes" id="UP001432027">
    <property type="component" value="Unassembled WGS sequence"/>
</dbReference>
<dbReference type="PRINTS" id="PR00401">
    <property type="entry name" value="SH2DOMAIN"/>
</dbReference>
<evidence type="ECO:0000259" key="7">
    <source>
        <dbReference type="PROSITE" id="PS50055"/>
    </source>
</evidence>
<dbReference type="InterPro" id="IPR029021">
    <property type="entry name" value="Prot-tyrosine_phosphatase-like"/>
</dbReference>
<keyword evidence="10" id="KW-1185">Reference proteome</keyword>
<comment type="caution">
    <text evidence="9">The sequence shown here is derived from an EMBL/GenBank/DDBJ whole genome shotgun (WGS) entry which is preliminary data.</text>
</comment>
<feature type="non-terminal residue" evidence="9">
    <location>
        <position position="1"/>
    </location>
</feature>
<dbReference type="Pfam" id="PF00017">
    <property type="entry name" value="SH2"/>
    <property type="match status" value="2"/>
</dbReference>
<evidence type="ECO:0000259" key="6">
    <source>
        <dbReference type="PROSITE" id="PS50001"/>
    </source>
</evidence>
<evidence type="ECO:0000256" key="4">
    <source>
        <dbReference type="ARBA" id="ARBA00022999"/>
    </source>
</evidence>
<protein>
    <recommendedName>
        <fullName evidence="1">protein-tyrosine-phosphatase</fullName>
        <ecNumber evidence="1">3.1.3.48</ecNumber>
    </recommendedName>
</protein>
<dbReference type="InterPro" id="IPR000242">
    <property type="entry name" value="PTP_cat"/>
</dbReference>
<dbReference type="EMBL" id="BTSX01000002">
    <property type="protein sequence ID" value="GMS84373.1"/>
    <property type="molecule type" value="Genomic_DNA"/>
</dbReference>
<dbReference type="Gene3D" id="3.90.190.10">
    <property type="entry name" value="Protein tyrosine phosphatase superfamily"/>
    <property type="match status" value="1"/>
</dbReference>
<dbReference type="SMART" id="SM00404">
    <property type="entry name" value="PTPc_motif"/>
    <property type="match status" value="1"/>
</dbReference>
<dbReference type="GO" id="GO:0001784">
    <property type="term" value="F:phosphotyrosine residue binding"/>
    <property type="evidence" value="ECO:0007669"/>
    <property type="project" value="TreeGrafter"/>
</dbReference>
<evidence type="ECO:0000313" key="10">
    <source>
        <dbReference type="Proteomes" id="UP001432027"/>
    </source>
</evidence>
<dbReference type="PRINTS" id="PR00700">
    <property type="entry name" value="PRTYPHPHTASE"/>
</dbReference>
<organism evidence="9 10">
    <name type="scientific">Pristionchus entomophagus</name>
    <dbReference type="NCBI Taxonomy" id="358040"/>
    <lineage>
        <taxon>Eukaryota</taxon>
        <taxon>Metazoa</taxon>
        <taxon>Ecdysozoa</taxon>
        <taxon>Nematoda</taxon>
        <taxon>Chromadorea</taxon>
        <taxon>Rhabditida</taxon>
        <taxon>Rhabditina</taxon>
        <taxon>Diplogasteromorpha</taxon>
        <taxon>Diplogasteroidea</taxon>
        <taxon>Neodiplogasteridae</taxon>
        <taxon>Pristionchus</taxon>
    </lineage>
</organism>
<dbReference type="Pfam" id="PF00102">
    <property type="entry name" value="Y_phosphatase"/>
    <property type="match status" value="1"/>
</dbReference>
<dbReference type="InterPro" id="IPR000980">
    <property type="entry name" value="SH2"/>
</dbReference>
<dbReference type="GO" id="GO:0004726">
    <property type="term" value="F:non-membrane spanning protein tyrosine phosphatase activity"/>
    <property type="evidence" value="ECO:0007669"/>
    <property type="project" value="TreeGrafter"/>
</dbReference>
<dbReference type="GO" id="GO:0035556">
    <property type="term" value="P:intracellular signal transduction"/>
    <property type="evidence" value="ECO:0007669"/>
    <property type="project" value="TreeGrafter"/>
</dbReference>
<reference evidence="9" key="1">
    <citation type="submission" date="2023-10" db="EMBL/GenBank/DDBJ databases">
        <title>Genome assembly of Pristionchus species.</title>
        <authorList>
            <person name="Yoshida K."/>
            <person name="Sommer R.J."/>
        </authorList>
    </citation>
    <scope>NUCLEOTIDE SEQUENCE</scope>
    <source>
        <strain evidence="9">RS0144</strain>
    </source>
</reference>
<name>A0AAV5SUR5_9BILA</name>
<evidence type="ECO:0000256" key="5">
    <source>
        <dbReference type="PROSITE-ProRule" id="PRU00191"/>
    </source>
</evidence>
<dbReference type="GO" id="GO:0000278">
    <property type="term" value="P:mitotic cell cycle"/>
    <property type="evidence" value="ECO:0007669"/>
    <property type="project" value="TreeGrafter"/>
</dbReference>
<feature type="domain" description="SH2" evidence="6">
    <location>
        <begin position="129"/>
        <end position="226"/>
    </location>
</feature>
<dbReference type="InterPro" id="IPR016130">
    <property type="entry name" value="Tyr_Pase_AS"/>
</dbReference>
<feature type="domain" description="Tyrosine-protein phosphatase" evidence="7">
    <location>
        <begin position="256"/>
        <end position="532"/>
    </location>
</feature>
<evidence type="ECO:0000313" key="9">
    <source>
        <dbReference type="EMBL" id="GMS84373.1"/>
    </source>
</evidence>
<accession>A0AAV5SUR5</accession>
<keyword evidence="4 5" id="KW-0727">SH2 domain</keyword>
<proteinExistence type="predicted"/>
<dbReference type="PROSITE" id="PS00383">
    <property type="entry name" value="TYR_PHOSPHATASE_1"/>
    <property type="match status" value="1"/>
</dbReference>
<dbReference type="InterPro" id="IPR036860">
    <property type="entry name" value="SH2_dom_sf"/>
</dbReference>
<dbReference type="InterPro" id="IPR052123">
    <property type="entry name" value="Non-rcpt_Tyr_Phosphatase"/>
</dbReference>
<feature type="domain" description="Tyrosine specific protein phosphatases" evidence="8">
    <location>
        <begin position="445"/>
        <end position="523"/>
    </location>
</feature>
<sequence>VVFADRAFRSMRSSSFYYDITGEEAERLLLKYGKKGEFIARPSESQPNNYTLSINRGGTITHVKVQRNGDTLDLLGGESFATLSNLIQHYIDNPDQLKERNGETIIMIRPITLPPEEVKKRRVKAAERWFHTGVNGIEAAQLLSKERQWSFLVRESQRTPGQLAISVKVGDEQYKHIMLEKNPLNGKVHVGGGDEFNSINDLLAHYRKNPLVEEGTQNVVRLTNILASTSVPVEALNERISVLGRKDETIGGIDGFNDEFTRLNEMDDSMYSRRDGKLPHNVEKNRYKNIVPYDHTRVQLKDAPSKSDYINANYIKMVTKKRDGLKSFDRRYISTQGCLPNTVGDLWRMVYQEEVVVIVMTTKETERGRVKCERYWPEKGKVISADGGEYSIKNVDERSFHEGDETSPSFIRRTLVVKGKKDGDRTVTQLQFLGWPDHGCPDKADAVLSLLKMADEEAIKKPEAPVVVHCSAGIGRTGTFIVLDVILHEIMLNDGDCDIDIARTLMEMREQRQGMVQTEPQYKFIYKALAHYINTAILNRTDDGPSNGASFLASHQLPTETSL</sequence>
<dbReference type="AlphaFoldDB" id="A0AAV5SUR5"/>
<dbReference type="Gene3D" id="3.30.505.10">
    <property type="entry name" value="SH2 domain"/>
    <property type="match status" value="2"/>
</dbReference>
<dbReference type="InterPro" id="IPR000387">
    <property type="entry name" value="Tyr_Pase_dom"/>
</dbReference>
<gene>
    <name evidence="9" type="ORF">PENTCL1PPCAC_6548</name>
</gene>
<dbReference type="GO" id="GO:0030154">
    <property type="term" value="P:cell differentiation"/>
    <property type="evidence" value="ECO:0007669"/>
    <property type="project" value="TreeGrafter"/>
</dbReference>
<evidence type="ECO:0000256" key="1">
    <source>
        <dbReference type="ARBA" id="ARBA00013064"/>
    </source>
</evidence>
<feature type="domain" description="SH2" evidence="6">
    <location>
        <begin position="15"/>
        <end position="111"/>
    </location>
</feature>
<dbReference type="PROSITE" id="PS50056">
    <property type="entry name" value="TYR_PHOSPHATASE_2"/>
    <property type="match status" value="1"/>
</dbReference>
<keyword evidence="3" id="KW-0904">Protein phosphatase</keyword>
<evidence type="ECO:0000259" key="8">
    <source>
        <dbReference type="PROSITE" id="PS50056"/>
    </source>
</evidence>
<dbReference type="GO" id="GO:0005737">
    <property type="term" value="C:cytoplasm"/>
    <property type="evidence" value="ECO:0007669"/>
    <property type="project" value="TreeGrafter"/>
</dbReference>
<dbReference type="PROSITE" id="PS50001">
    <property type="entry name" value="SH2"/>
    <property type="match status" value="2"/>
</dbReference>
<dbReference type="SMART" id="SM00194">
    <property type="entry name" value="PTPc"/>
    <property type="match status" value="1"/>
</dbReference>
<dbReference type="PANTHER" id="PTHR46257:SF3">
    <property type="entry name" value="TYROSINE-PROTEIN PHOSPHATASE CORKSCREW"/>
    <property type="match status" value="1"/>
</dbReference>
<dbReference type="PROSITE" id="PS50055">
    <property type="entry name" value="TYR_PHOSPHATASE_PTP"/>
    <property type="match status" value="1"/>
</dbReference>
<dbReference type="InterPro" id="IPR003595">
    <property type="entry name" value="Tyr_Pase_cat"/>
</dbReference>
<evidence type="ECO:0000256" key="3">
    <source>
        <dbReference type="ARBA" id="ARBA00022912"/>
    </source>
</evidence>
<dbReference type="PANTHER" id="PTHR46257">
    <property type="entry name" value="TYROSINE-PROTEIN PHOSPHATASE CORKSCREW"/>
    <property type="match status" value="1"/>
</dbReference>
<dbReference type="EC" id="3.1.3.48" evidence="1"/>